<protein>
    <submittedName>
        <fullName evidence="1">Uncharacterized protein</fullName>
    </submittedName>
</protein>
<dbReference type="EMBL" id="REGN01002511">
    <property type="protein sequence ID" value="RNA27668.1"/>
    <property type="molecule type" value="Genomic_DNA"/>
</dbReference>
<name>A0A3M7RWB9_BRAPC</name>
<evidence type="ECO:0000313" key="2">
    <source>
        <dbReference type="Proteomes" id="UP000276133"/>
    </source>
</evidence>
<evidence type="ECO:0000313" key="1">
    <source>
        <dbReference type="EMBL" id="RNA27668.1"/>
    </source>
</evidence>
<organism evidence="1 2">
    <name type="scientific">Brachionus plicatilis</name>
    <name type="common">Marine rotifer</name>
    <name type="synonym">Brachionus muelleri</name>
    <dbReference type="NCBI Taxonomy" id="10195"/>
    <lineage>
        <taxon>Eukaryota</taxon>
        <taxon>Metazoa</taxon>
        <taxon>Spiralia</taxon>
        <taxon>Gnathifera</taxon>
        <taxon>Rotifera</taxon>
        <taxon>Eurotatoria</taxon>
        <taxon>Monogononta</taxon>
        <taxon>Pseudotrocha</taxon>
        <taxon>Ploima</taxon>
        <taxon>Brachionidae</taxon>
        <taxon>Brachionus</taxon>
    </lineage>
</organism>
<sequence>MNYILILFQKKLRTNNMETKNLENLPEIYKFLGFDLIPKTEKKINQNLKQIKIIDDIFTDLKHDEQTVQIEPPNYFSFNTNILIPEDFFIQCCKKRLVSRKNKTNNRFGCTFVQKSMCPRKQCIQQSRLISPVLTAQSLATLSDDAVSKYSESQVNAKSQIHLLPLCLLSLHSLIKLKSTVLQILAVPSAEELTLNQD</sequence>
<proteinExistence type="predicted"/>
<comment type="caution">
    <text evidence="1">The sequence shown here is derived from an EMBL/GenBank/DDBJ whole genome shotgun (WGS) entry which is preliminary data.</text>
</comment>
<gene>
    <name evidence="1" type="ORF">BpHYR1_013286</name>
</gene>
<accession>A0A3M7RWB9</accession>
<keyword evidence="2" id="KW-1185">Reference proteome</keyword>
<dbReference type="AlphaFoldDB" id="A0A3M7RWB9"/>
<reference evidence="1 2" key="1">
    <citation type="journal article" date="2018" name="Sci. Rep.">
        <title>Genomic signatures of local adaptation to the degree of environmental predictability in rotifers.</title>
        <authorList>
            <person name="Franch-Gras L."/>
            <person name="Hahn C."/>
            <person name="Garcia-Roger E.M."/>
            <person name="Carmona M.J."/>
            <person name="Serra M."/>
            <person name="Gomez A."/>
        </authorList>
    </citation>
    <scope>NUCLEOTIDE SEQUENCE [LARGE SCALE GENOMIC DNA]</scope>
    <source>
        <strain evidence="1">HYR1</strain>
    </source>
</reference>
<dbReference type="Proteomes" id="UP000276133">
    <property type="component" value="Unassembled WGS sequence"/>
</dbReference>